<sequence>MASLVLLFSELVRNHEFDAAALLAAYPPSKKLTFTTSCAAVFKDEMQKKKTKETVVENPMESRVSLDFLVWP</sequence>
<accession>A0ABD1LAF2</accession>
<gene>
    <name evidence="1" type="ORF">Fmac_029463</name>
</gene>
<dbReference type="EMBL" id="JBGMDY010000010">
    <property type="protein sequence ID" value="KAL2320494.1"/>
    <property type="molecule type" value="Genomic_DNA"/>
</dbReference>
<name>A0ABD1LAF2_9FABA</name>
<reference evidence="1 2" key="1">
    <citation type="submission" date="2024-08" db="EMBL/GenBank/DDBJ databases">
        <title>Insights into the chromosomal genome structure of Flemingia macrophylla.</title>
        <authorList>
            <person name="Ding Y."/>
            <person name="Zhao Y."/>
            <person name="Bi W."/>
            <person name="Wu M."/>
            <person name="Zhao G."/>
            <person name="Gong Y."/>
            <person name="Li W."/>
            <person name="Zhang P."/>
        </authorList>
    </citation>
    <scope>NUCLEOTIDE SEQUENCE [LARGE SCALE GENOMIC DNA]</scope>
    <source>
        <strain evidence="1">DYQJB</strain>
        <tissue evidence="1">Leaf</tissue>
    </source>
</reference>
<organism evidence="1 2">
    <name type="scientific">Flemingia macrophylla</name>
    <dbReference type="NCBI Taxonomy" id="520843"/>
    <lineage>
        <taxon>Eukaryota</taxon>
        <taxon>Viridiplantae</taxon>
        <taxon>Streptophyta</taxon>
        <taxon>Embryophyta</taxon>
        <taxon>Tracheophyta</taxon>
        <taxon>Spermatophyta</taxon>
        <taxon>Magnoliopsida</taxon>
        <taxon>eudicotyledons</taxon>
        <taxon>Gunneridae</taxon>
        <taxon>Pentapetalae</taxon>
        <taxon>rosids</taxon>
        <taxon>fabids</taxon>
        <taxon>Fabales</taxon>
        <taxon>Fabaceae</taxon>
        <taxon>Papilionoideae</taxon>
        <taxon>50 kb inversion clade</taxon>
        <taxon>NPAAA clade</taxon>
        <taxon>indigoferoid/millettioid clade</taxon>
        <taxon>Phaseoleae</taxon>
        <taxon>Flemingia</taxon>
    </lineage>
</organism>
<protein>
    <submittedName>
        <fullName evidence="1">Uncharacterized protein</fullName>
    </submittedName>
</protein>
<evidence type="ECO:0000313" key="2">
    <source>
        <dbReference type="Proteomes" id="UP001603857"/>
    </source>
</evidence>
<proteinExistence type="predicted"/>
<comment type="caution">
    <text evidence="1">The sequence shown here is derived from an EMBL/GenBank/DDBJ whole genome shotgun (WGS) entry which is preliminary data.</text>
</comment>
<evidence type="ECO:0000313" key="1">
    <source>
        <dbReference type="EMBL" id="KAL2320494.1"/>
    </source>
</evidence>
<dbReference type="Proteomes" id="UP001603857">
    <property type="component" value="Unassembled WGS sequence"/>
</dbReference>
<keyword evidence="2" id="KW-1185">Reference proteome</keyword>
<dbReference type="AlphaFoldDB" id="A0ABD1LAF2"/>